<gene>
    <name evidence="3" type="ORF">KU306_08945</name>
    <name evidence="2" type="ORF">SAMN04488691_101503</name>
</gene>
<organism evidence="2 4">
    <name type="scientific">Haloferax larsenii</name>
    <dbReference type="NCBI Taxonomy" id="302484"/>
    <lineage>
        <taxon>Archaea</taxon>
        <taxon>Methanobacteriati</taxon>
        <taxon>Methanobacteriota</taxon>
        <taxon>Stenosarchaea group</taxon>
        <taxon>Halobacteria</taxon>
        <taxon>Halobacteriales</taxon>
        <taxon>Haloferacaceae</taxon>
        <taxon>Haloferax</taxon>
    </lineage>
</organism>
<dbReference type="InterPro" id="IPR006675">
    <property type="entry name" value="HDIG_dom"/>
</dbReference>
<dbReference type="RefSeq" id="WP_007538856.1">
    <property type="nucleotide sequence ID" value="NZ_CP078063.1"/>
</dbReference>
<dbReference type="CDD" id="cd00077">
    <property type="entry name" value="HDc"/>
    <property type="match status" value="1"/>
</dbReference>
<dbReference type="SUPFAM" id="SSF109604">
    <property type="entry name" value="HD-domain/PDEase-like"/>
    <property type="match status" value="1"/>
</dbReference>
<dbReference type="Proteomes" id="UP001058330">
    <property type="component" value="Chromosome"/>
</dbReference>
<dbReference type="PANTHER" id="PTHR33594">
    <property type="entry name" value="SUPERFAMILY HYDROLASE, PUTATIVE (AFU_ORTHOLOGUE AFUA_1G03035)-RELATED"/>
    <property type="match status" value="1"/>
</dbReference>
<evidence type="ECO:0000313" key="2">
    <source>
        <dbReference type="EMBL" id="SEK45953.1"/>
    </source>
</evidence>
<sequence length="229" mass="26151">MGVEIKESSVSDTEFAEMKRFVSDYLAASVENEDDGGRMRWYPWHSAEYRFNHILNVVGLAADIARHEGADVDVVKVAALFHDISKLEAEQEVHAEEGARVAREYLETHGDYPASFVDQVCQIIADHSYQGSLMDVSLEMRCLIEADILDKIGANGTALMLLRMGYEARTHMDAAEMVERVFQRGHDASRRIVTERGQSLAHQRLKRVKWFREWLEDEVPQMDHEDGLL</sequence>
<dbReference type="EMBL" id="CP078063">
    <property type="protein sequence ID" value="UVE49062.1"/>
    <property type="molecule type" value="Genomic_DNA"/>
</dbReference>
<evidence type="ECO:0000313" key="3">
    <source>
        <dbReference type="EMBL" id="UVE49062.1"/>
    </source>
</evidence>
<keyword evidence="5" id="KW-1185">Reference proteome</keyword>
<feature type="domain" description="HD" evidence="1">
    <location>
        <begin position="50"/>
        <end position="147"/>
    </location>
</feature>
<dbReference type="PANTHER" id="PTHR33594:SF1">
    <property type="entry name" value="HD_PDEASE DOMAIN-CONTAINING PROTEIN"/>
    <property type="match status" value="1"/>
</dbReference>
<dbReference type="OrthoDB" id="17914at2157"/>
<dbReference type="GeneID" id="74529023"/>
<dbReference type="NCBIfam" id="TIGR00277">
    <property type="entry name" value="HDIG"/>
    <property type="match status" value="1"/>
</dbReference>
<dbReference type="AlphaFoldDB" id="A0A1H7H6A4"/>
<evidence type="ECO:0000259" key="1">
    <source>
        <dbReference type="PROSITE" id="PS51831"/>
    </source>
</evidence>
<accession>A0A1H7H6A4</accession>
<name>A0A1H7H6A4_HALLR</name>
<dbReference type="InterPro" id="IPR003607">
    <property type="entry name" value="HD/PDEase_dom"/>
</dbReference>
<reference evidence="3" key="2">
    <citation type="submission" date="2021-07" db="EMBL/GenBank/DDBJ databases">
        <title>Studies on halocins as antimicrobial molecules from haloarchaea.</title>
        <authorList>
            <person name="Kumar S."/>
            <person name="Khare S.K."/>
        </authorList>
    </citation>
    <scope>NUCLEOTIDE SEQUENCE</scope>
    <source>
        <strain evidence="3">NCIM 5678</strain>
    </source>
</reference>
<dbReference type="Pfam" id="PF01966">
    <property type="entry name" value="HD"/>
    <property type="match status" value="1"/>
</dbReference>
<dbReference type="Gene3D" id="1.10.3210.10">
    <property type="entry name" value="Hypothetical protein af1432"/>
    <property type="match status" value="1"/>
</dbReference>
<reference evidence="2 4" key="1">
    <citation type="submission" date="2016-10" db="EMBL/GenBank/DDBJ databases">
        <authorList>
            <person name="de Groot N.N."/>
        </authorList>
    </citation>
    <scope>NUCLEOTIDE SEQUENCE [LARGE SCALE GENOMIC DNA]</scope>
    <source>
        <strain evidence="2 4">CDM_5</strain>
    </source>
</reference>
<evidence type="ECO:0000313" key="5">
    <source>
        <dbReference type="Proteomes" id="UP001058330"/>
    </source>
</evidence>
<evidence type="ECO:0000313" key="4">
    <source>
        <dbReference type="Proteomes" id="UP000183894"/>
    </source>
</evidence>
<protein>
    <submittedName>
        <fullName evidence="3">HD domain-containing protein</fullName>
    </submittedName>
</protein>
<dbReference type="InterPro" id="IPR006674">
    <property type="entry name" value="HD_domain"/>
</dbReference>
<dbReference type="EMBL" id="FOAD01000001">
    <property type="protein sequence ID" value="SEK45953.1"/>
    <property type="molecule type" value="Genomic_DNA"/>
</dbReference>
<proteinExistence type="predicted"/>
<dbReference type="SMART" id="SM00471">
    <property type="entry name" value="HDc"/>
    <property type="match status" value="1"/>
</dbReference>
<dbReference type="Proteomes" id="UP000183894">
    <property type="component" value="Unassembled WGS sequence"/>
</dbReference>
<dbReference type="PROSITE" id="PS51831">
    <property type="entry name" value="HD"/>
    <property type="match status" value="1"/>
</dbReference>